<comment type="caution">
    <text evidence="8">The sequence shown here is derived from an EMBL/GenBank/DDBJ whole genome shotgun (WGS) entry which is preliminary data.</text>
</comment>
<comment type="subcellular location">
    <subcellularLocation>
        <location evidence="6">Cell membrane</location>
        <topology evidence="6">Single-pass membrane protein</topology>
    </subcellularLocation>
    <text evidence="6">Colocalized with FtsZ to the nascent septal site.</text>
</comment>
<evidence type="ECO:0000256" key="1">
    <source>
        <dbReference type="ARBA" id="ARBA00022692"/>
    </source>
</evidence>
<evidence type="ECO:0000256" key="2">
    <source>
        <dbReference type="ARBA" id="ARBA00022989"/>
    </source>
</evidence>
<proteinExistence type="inferred from homology"/>
<dbReference type="HAMAP" id="MF_00728">
    <property type="entry name" value="EzrA"/>
    <property type="match status" value="1"/>
</dbReference>
<feature type="transmembrane region" description="Helical" evidence="7">
    <location>
        <begin position="6"/>
        <end position="26"/>
    </location>
</feature>
<feature type="coiled-coil region" evidence="6">
    <location>
        <begin position="103"/>
        <end position="137"/>
    </location>
</feature>
<dbReference type="Proteomes" id="UP001276229">
    <property type="component" value="Unassembled WGS sequence"/>
</dbReference>
<keyword evidence="1 6" id="KW-0812">Transmembrane</keyword>
<name>A0AAJ2PDI9_STRSU</name>
<dbReference type="GO" id="GO:0000921">
    <property type="term" value="P:septin ring assembly"/>
    <property type="evidence" value="ECO:0007669"/>
    <property type="project" value="InterPro"/>
</dbReference>
<evidence type="ECO:0000256" key="5">
    <source>
        <dbReference type="ARBA" id="ARBA00023210"/>
    </source>
</evidence>
<feature type="topological domain" description="Cytoplasmic" evidence="6">
    <location>
        <begin position="27"/>
        <end position="574"/>
    </location>
</feature>
<dbReference type="RefSeq" id="WP_172060398.1">
    <property type="nucleotide sequence ID" value="NZ_CP149804.1"/>
</dbReference>
<protein>
    <recommendedName>
        <fullName evidence="6">Septation ring formation regulator EzrA</fullName>
    </recommendedName>
</protein>
<gene>
    <name evidence="6 8" type="primary">ezrA</name>
    <name evidence="8" type="ORF">Q7V66_01260</name>
</gene>
<evidence type="ECO:0000313" key="8">
    <source>
        <dbReference type="EMBL" id="MDW8644789.1"/>
    </source>
</evidence>
<dbReference type="GO" id="GO:0005940">
    <property type="term" value="C:septin ring"/>
    <property type="evidence" value="ECO:0007669"/>
    <property type="project" value="InterPro"/>
</dbReference>
<comment type="similarity">
    <text evidence="6">Belongs to the EzrA family.</text>
</comment>
<keyword evidence="6" id="KW-1003">Cell membrane</keyword>
<dbReference type="GO" id="GO:0005886">
    <property type="term" value="C:plasma membrane"/>
    <property type="evidence" value="ECO:0007669"/>
    <property type="project" value="UniProtKB-SubCell"/>
</dbReference>
<evidence type="ECO:0000256" key="4">
    <source>
        <dbReference type="ARBA" id="ARBA00023136"/>
    </source>
</evidence>
<evidence type="ECO:0000256" key="7">
    <source>
        <dbReference type="SAM" id="Phobius"/>
    </source>
</evidence>
<dbReference type="Pfam" id="PF06160">
    <property type="entry name" value="EzrA"/>
    <property type="match status" value="1"/>
</dbReference>
<keyword evidence="3 6" id="KW-0175">Coiled coil</keyword>
<keyword evidence="6" id="KW-0131">Cell cycle</keyword>
<evidence type="ECO:0000256" key="3">
    <source>
        <dbReference type="ARBA" id="ARBA00023054"/>
    </source>
</evidence>
<evidence type="ECO:0000256" key="6">
    <source>
        <dbReference type="HAMAP-Rule" id="MF_00728"/>
    </source>
</evidence>
<dbReference type="InterPro" id="IPR010379">
    <property type="entry name" value="EzrA"/>
</dbReference>
<keyword evidence="4 6" id="KW-0472">Membrane</keyword>
<keyword evidence="5 6" id="KW-0717">Septation</keyword>
<dbReference type="AlphaFoldDB" id="A0AAJ2PDI9"/>
<dbReference type="NCBIfam" id="NF003410">
    <property type="entry name" value="PRK04778.1-4"/>
    <property type="match status" value="1"/>
</dbReference>
<reference evidence="8" key="1">
    <citation type="submission" date="2023-07" db="EMBL/GenBank/DDBJ databases">
        <title>Characterization of virulence traits, antimicrobial resistance genes carried by mobile genetic elements and competence in Streptococcus suis strains isolated in France.</title>
        <authorList>
            <person name="Dechene-Tempier M."/>
            <person name="Marois-Crehan C."/>
            <person name="De Boisseson C."/>
            <person name="Lucas P."/>
            <person name="Bougeard S."/>
            <person name="Libante V."/>
            <person name="Payot S."/>
        </authorList>
    </citation>
    <scope>NUCLEOTIDE SEQUENCE</scope>
    <source>
        <strain evidence="8">1551</strain>
    </source>
</reference>
<feature type="topological domain" description="Extracellular" evidence="6">
    <location>
        <begin position="1"/>
        <end position="7"/>
    </location>
</feature>
<comment type="function">
    <text evidence="6">Negative regulator of FtsZ ring formation; modulates the frequency and position of FtsZ ring formation. Inhibits FtsZ ring formation at polar sites. Interacts either with FtsZ or with one of its binding partners to promote depolymerization.</text>
</comment>
<keyword evidence="6" id="KW-0132">Cell division</keyword>
<organism evidence="8 9">
    <name type="scientific">Streptococcus suis</name>
    <dbReference type="NCBI Taxonomy" id="1307"/>
    <lineage>
        <taxon>Bacteria</taxon>
        <taxon>Bacillati</taxon>
        <taxon>Bacillota</taxon>
        <taxon>Bacilli</taxon>
        <taxon>Lactobacillales</taxon>
        <taxon>Streptococcaceae</taxon>
        <taxon>Streptococcus</taxon>
    </lineage>
</organism>
<sequence>MPTGTIILIVSIVIILIIAYVACLIVRKRNDNLLVALEERKEELFNLPVNEEVEAVKALHLIGQSQVSFREWNQKWVDLSLNSFADIENHIFEAEGYNNAFRFVSAKNAIDSIESQIDLIEEDIASIRHGLMELKEQEEKNSGRVKHALNLFDSLQEAVRENPDSYGETLPELEKQLKNIEVEFSEFVMLNSSGDPIEASEILDKTEEHMIALNQIMDRIPSLIERVTKDFPEQLEDLESGYRKLVEQNYLFTEANIESQFQNIRVSIRENTALIVSFDLDAAEAENEGIQAKIDHLYKVFNREIEANKEAVKISKNLPKFLEHVVQNTQLLDEESQRLNATYLLADSKLSRINQLKTRLESIEIVVTESVEDIENPQVAYSILEERLDHSLASLKEIEEEQLVLADYLKSQELSENTARKKATLYINKLHTLKRYMEKRNLPGIPAEFLTNFFRTSDHVEALIAELDYKRINIEVVNRLLENATYDMNQLEELAYLIVQNATLTEQLLQYSNRYRSFDESVQKAFNRSLSIFEKDFDYQAAFEEISFALETVEPGVTERFVRSYEKTREAIRY</sequence>
<dbReference type="GO" id="GO:0000917">
    <property type="term" value="P:division septum assembly"/>
    <property type="evidence" value="ECO:0007669"/>
    <property type="project" value="UniProtKB-KW"/>
</dbReference>
<accession>A0AAJ2PDI9</accession>
<keyword evidence="2 6" id="KW-1133">Transmembrane helix</keyword>
<dbReference type="EMBL" id="JAUTFL010000002">
    <property type="protein sequence ID" value="MDW8644789.1"/>
    <property type="molecule type" value="Genomic_DNA"/>
</dbReference>
<evidence type="ECO:0000313" key="9">
    <source>
        <dbReference type="Proteomes" id="UP001276229"/>
    </source>
</evidence>